<dbReference type="InterPro" id="IPR011990">
    <property type="entry name" value="TPR-like_helical_dom_sf"/>
</dbReference>
<comment type="caution">
    <text evidence="3">The sequence shown here is derived from an EMBL/GenBank/DDBJ whole genome shotgun (WGS) entry which is preliminary data.</text>
</comment>
<feature type="repeat" description="TPR" evidence="1">
    <location>
        <begin position="181"/>
        <end position="214"/>
    </location>
</feature>
<accession>A0A2W1JRS2</accession>
<gene>
    <name evidence="3" type="ORF">C1752_06127</name>
</gene>
<evidence type="ECO:0000313" key="4">
    <source>
        <dbReference type="Proteomes" id="UP000248857"/>
    </source>
</evidence>
<protein>
    <recommendedName>
        <fullName evidence="5">Tetratricopeptide repeat protein</fullName>
    </recommendedName>
</protein>
<keyword evidence="1" id="KW-0802">TPR repeat</keyword>
<dbReference type="EMBL" id="PQWO01000016">
    <property type="protein sequence ID" value="PZD71507.1"/>
    <property type="molecule type" value="Genomic_DNA"/>
</dbReference>
<reference evidence="3 4" key="1">
    <citation type="journal article" date="2018" name="Sci. Rep.">
        <title>A novel species of the marine cyanobacterium Acaryochloris with a unique pigment content and lifestyle.</title>
        <authorList>
            <person name="Partensky F."/>
            <person name="Six C."/>
            <person name="Ratin M."/>
            <person name="Garczarek L."/>
            <person name="Vaulot D."/>
            <person name="Probert I."/>
            <person name="Calteau A."/>
            <person name="Gourvil P."/>
            <person name="Marie D."/>
            <person name="Grebert T."/>
            <person name="Bouchier C."/>
            <person name="Le Panse S."/>
            <person name="Gachenot M."/>
            <person name="Rodriguez F."/>
            <person name="Garrido J.L."/>
        </authorList>
    </citation>
    <scope>NUCLEOTIDE SEQUENCE [LARGE SCALE GENOMIC DNA]</scope>
    <source>
        <strain evidence="3 4">RCC1774</strain>
    </source>
</reference>
<dbReference type="OrthoDB" id="532364at2"/>
<feature type="chain" id="PRO_5015862202" description="Tetratricopeptide repeat protein" evidence="2">
    <location>
        <begin position="28"/>
        <end position="297"/>
    </location>
</feature>
<dbReference type="SMART" id="SM00028">
    <property type="entry name" value="TPR"/>
    <property type="match status" value="4"/>
</dbReference>
<feature type="signal peptide" evidence="2">
    <location>
        <begin position="1"/>
        <end position="27"/>
    </location>
</feature>
<keyword evidence="2" id="KW-0732">Signal</keyword>
<proteinExistence type="predicted"/>
<evidence type="ECO:0008006" key="5">
    <source>
        <dbReference type="Google" id="ProtNLM"/>
    </source>
</evidence>
<organism evidence="3 4">
    <name type="scientific">Acaryochloris thomasi RCC1774</name>
    <dbReference type="NCBI Taxonomy" id="1764569"/>
    <lineage>
        <taxon>Bacteria</taxon>
        <taxon>Bacillati</taxon>
        <taxon>Cyanobacteriota</taxon>
        <taxon>Cyanophyceae</taxon>
        <taxon>Acaryochloridales</taxon>
        <taxon>Acaryochloridaceae</taxon>
        <taxon>Acaryochloris</taxon>
        <taxon>Acaryochloris thomasi</taxon>
    </lineage>
</organism>
<evidence type="ECO:0000256" key="2">
    <source>
        <dbReference type="SAM" id="SignalP"/>
    </source>
</evidence>
<dbReference type="InterPro" id="IPR019734">
    <property type="entry name" value="TPR_rpt"/>
</dbReference>
<keyword evidence="4" id="KW-1185">Reference proteome</keyword>
<feature type="repeat" description="TPR" evidence="1">
    <location>
        <begin position="244"/>
        <end position="277"/>
    </location>
</feature>
<dbReference type="Gene3D" id="1.25.40.10">
    <property type="entry name" value="Tetratricopeptide repeat domain"/>
    <property type="match status" value="1"/>
</dbReference>
<sequence length="297" mass="33589">MNIRVATKAMSPILGLVILATPLQAQAQIPAVPAATTNFGQTGELAYDFHMRRGYAAVKQDDHVSAAIHFRNALYERPLDRDATTAYWNAQSALQDKADGSANDPPETDYDRYMEIGYDATESGDYQTALINFQRAQAERPNDGYAAQAIINTKTYIRRGEGADLEDLISLPNVYEGERPYDRYLRLGYAAAQRDDHQTAVTYFRSALYERPNDRQATIAYWNAVDVVKGGKQEQKSQGPEPIYDRYMRLGYDAAERKAYQKASRHFQKALEERPGDSYAEQALRNVMTYINAKTRE</sequence>
<feature type="repeat" description="TPR" evidence="1">
    <location>
        <begin position="110"/>
        <end position="143"/>
    </location>
</feature>
<evidence type="ECO:0000313" key="3">
    <source>
        <dbReference type="EMBL" id="PZD71507.1"/>
    </source>
</evidence>
<dbReference type="PROSITE" id="PS50005">
    <property type="entry name" value="TPR"/>
    <property type="match status" value="3"/>
</dbReference>
<dbReference type="AlphaFoldDB" id="A0A2W1JRS2"/>
<dbReference type="SUPFAM" id="SSF48452">
    <property type="entry name" value="TPR-like"/>
    <property type="match status" value="1"/>
</dbReference>
<name>A0A2W1JRS2_9CYAN</name>
<evidence type="ECO:0000256" key="1">
    <source>
        <dbReference type="PROSITE-ProRule" id="PRU00339"/>
    </source>
</evidence>
<dbReference type="Proteomes" id="UP000248857">
    <property type="component" value="Unassembled WGS sequence"/>
</dbReference>